<sequence length="200" mass="22987">MPYQKLTSHRAAVCLPYDTTIFLFNELYGANMPIFVPKDLWRWLIGPHTLRQMEFLHHPSHANSTEPPPELSPFFASIHQPLGVEQALEWSSYSDWALLPHVFYFQGIPELFKQLMDMEALLTASAAMKAFNDEELIFAVEHWRKVAQRRRRGGHGLRSRAALRLEGRRADWGHRTSMDGLGRFDVSRASALMVGGSHCW</sequence>
<dbReference type="EMBL" id="CAXAMM010008513">
    <property type="protein sequence ID" value="CAK9017554.1"/>
    <property type="molecule type" value="Genomic_DNA"/>
</dbReference>
<evidence type="ECO:0000313" key="2">
    <source>
        <dbReference type="Proteomes" id="UP001642464"/>
    </source>
</evidence>
<proteinExistence type="predicted"/>
<comment type="caution">
    <text evidence="1">The sequence shown here is derived from an EMBL/GenBank/DDBJ whole genome shotgun (WGS) entry which is preliminary data.</text>
</comment>
<dbReference type="Proteomes" id="UP001642464">
    <property type="component" value="Unassembled WGS sequence"/>
</dbReference>
<reference evidence="1 2" key="1">
    <citation type="submission" date="2024-02" db="EMBL/GenBank/DDBJ databases">
        <authorList>
            <person name="Chen Y."/>
            <person name="Shah S."/>
            <person name="Dougan E. K."/>
            <person name="Thang M."/>
            <person name="Chan C."/>
        </authorList>
    </citation>
    <scope>NUCLEOTIDE SEQUENCE [LARGE SCALE GENOMIC DNA]</scope>
</reference>
<protein>
    <submittedName>
        <fullName evidence="1">Uncharacterized protein</fullName>
    </submittedName>
</protein>
<accession>A0ABP0JTD2</accession>
<gene>
    <name evidence="1" type="ORF">SCF082_LOCUS13688</name>
</gene>
<evidence type="ECO:0000313" key="1">
    <source>
        <dbReference type="EMBL" id="CAK9017554.1"/>
    </source>
</evidence>
<keyword evidence="2" id="KW-1185">Reference proteome</keyword>
<name>A0ABP0JTD2_9DINO</name>
<organism evidence="1 2">
    <name type="scientific">Durusdinium trenchii</name>
    <dbReference type="NCBI Taxonomy" id="1381693"/>
    <lineage>
        <taxon>Eukaryota</taxon>
        <taxon>Sar</taxon>
        <taxon>Alveolata</taxon>
        <taxon>Dinophyceae</taxon>
        <taxon>Suessiales</taxon>
        <taxon>Symbiodiniaceae</taxon>
        <taxon>Durusdinium</taxon>
    </lineage>
</organism>